<feature type="transmembrane region" description="Helical" evidence="1">
    <location>
        <begin position="33"/>
        <end position="52"/>
    </location>
</feature>
<evidence type="ECO:0000313" key="3">
    <source>
        <dbReference type="Proteomes" id="UP000323720"/>
    </source>
</evidence>
<keyword evidence="1" id="KW-0812">Transmembrane</keyword>
<protein>
    <submittedName>
        <fullName evidence="2">Uncharacterized protein</fullName>
    </submittedName>
</protein>
<dbReference type="OrthoDB" id="1452530at2"/>
<feature type="transmembrane region" description="Helical" evidence="1">
    <location>
        <begin position="59"/>
        <end position="76"/>
    </location>
</feature>
<dbReference type="Proteomes" id="UP000323720">
    <property type="component" value="Unassembled WGS sequence"/>
</dbReference>
<proteinExistence type="predicted"/>
<dbReference type="EMBL" id="VSKK01000001">
    <property type="protein sequence ID" value="TYB78742.1"/>
    <property type="molecule type" value="Genomic_DNA"/>
</dbReference>
<keyword evidence="1" id="KW-0472">Membrane</keyword>
<sequence>MNEYPPKSDPPNNSEEVDLGQLFNGIGNAFSRLINFIVSIFVAIFSVIIYTLRALIVNIKIIIVVMVVAAVIGYAWERTRPAVYSSSMLIRPYFESKFQFVTNIGYYNALLNNGNYGVIADLFAINEEEAAAINGFEIEPGPETENEKIVQYNTFLSTMDSTMTQSISYTKFIENRSIYSGDLFQITVHSYKNDIFTKLEEGVTNSFTNSYSLKRMQKRDSLLTIQKNNIVSQLTQVDSLQKIYIKVLEKQSNSQSNEISFGGEGFSLSKDKPNTREYDLLEKEITLRNELRELQEKKVDEDVFFDVISNFQKIGKKTVKWQQRYSILFPIFAFILLCLIYATRKIVKYVKSYEA</sequence>
<evidence type="ECO:0000313" key="2">
    <source>
        <dbReference type="EMBL" id="TYB78742.1"/>
    </source>
</evidence>
<evidence type="ECO:0000256" key="1">
    <source>
        <dbReference type="SAM" id="Phobius"/>
    </source>
</evidence>
<dbReference type="AlphaFoldDB" id="A0A5D0RB48"/>
<name>A0A5D0RB48_9FLAO</name>
<reference evidence="2 3" key="1">
    <citation type="submission" date="2019-08" db="EMBL/GenBank/DDBJ databases">
        <title>Genomes of Antarctic Bizionia species.</title>
        <authorList>
            <person name="Bowman J.P."/>
        </authorList>
    </citation>
    <scope>NUCLEOTIDE SEQUENCE [LARGE SCALE GENOMIC DNA]</scope>
    <source>
        <strain evidence="2 3">ADA-4</strain>
    </source>
</reference>
<dbReference type="RefSeq" id="WP_148402479.1">
    <property type="nucleotide sequence ID" value="NZ_VSKK01000001.1"/>
</dbReference>
<accession>A0A5D0RB48</accession>
<gene>
    <name evidence="2" type="ORF">ES674_02905</name>
</gene>
<organism evidence="2 3">
    <name type="scientific">Bizionia myxarmorum</name>
    <dbReference type="NCBI Taxonomy" id="291186"/>
    <lineage>
        <taxon>Bacteria</taxon>
        <taxon>Pseudomonadati</taxon>
        <taxon>Bacteroidota</taxon>
        <taxon>Flavobacteriia</taxon>
        <taxon>Flavobacteriales</taxon>
        <taxon>Flavobacteriaceae</taxon>
        <taxon>Bizionia</taxon>
    </lineage>
</organism>
<keyword evidence="3" id="KW-1185">Reference proteome</keyword>
<keyword evidence="1" id="KW-1133">Transmembrane helix</keyword>
<comment type="caution">
    <text evidence="2">The sequence shown here is derived from an EMBL/GenBank/DDBJ whole genome shotgun (WGS) entry which is preliminary data.</text>
</comment>
<feature type="transmembrane region" description="Helical" evidence="1">
    <location>
        <begin position="325"/>
        <end position="342"/>
    </location>
</feature>